<keyword evidence="4" id="KW-1185">Reference proteome</keyword>
<dbReference type="OrthoDB" id="9779889at2"/>
<dbReference type="AlphaFoldDB" id="A0A4U8TMV0"/>
<dbReference type="InterPro" id="IPR029024">
    <property type="entry name" value="TerB-like"/>
</dbReference>
<dbReference type="SUPFAM" id="SSF158682">
    <property type="entry name" value="TerB-like"/>
    <property type="match status" value="1"/>
</dbReference>
<evidence type="ECO:0000313" key="3">
    <source>
        <dbReference type="EMBL" id="TLE01777.1"/>
    </source>
</evidence>
<gene>
    <name evidence="3" type="ORF">LS65_005455</name>
</gene>
<dbReference type="Pfam" id="PF05099">
    <property type="entry name" value="TerB"/>
    <property type="match status" value="1"/>
</dbReference>
<accession>A0A4U8TMV0</accession>
<proteinExistence type="predicted"/>
<evidence type="ECO:0000256" key="1">
    <source>
        <dbReference type="SAM" id="MobiDB-lite"/>
    </source>
</evidence>
<feature type="region of interest" description="Disordered" evidence="1">
    <location>
        <begin position="272"/>
        <end position="305"/>
    </location>
</feature>
<dbReference type="Proteomes" id="UP000029707">
    <property type="component" value="Unassembled WGS sequence"/>
</dbReference>
<feature type="domain" description="Co-chaperone DjlA N-terminal" evidence="2">
    <location>
        <begin position="66"/>
        <end position="184"/>
    </location>
</feature>
<dbReference type="EMBL" id="JRMQ02000006">
    <property type="protein sequence ID" value="TLE01777.1"/>
    <property type="molecule type" value="Genomic_DNA"/>
</dbReference>
<evidence type="ECO:0000259" key="2">
    <source>
        <dbReference type="Pfam" id="PF05099"/>
    </source>
</evidence>
<comment type="caution">
    <text evidence="3">The sequence shown here is derived from an EMBL/GenBank/DDBJ whole genome shotgun (WGS) entry which is preliminary data.</text>
</comment>
<dbReference type="Gene3D" id="1.10.3680.10">
    <property type="entry name" value="TerB-like"/>
    <property type="match status" value="1"/>
</dbReference>
<evidence type="ECO:0000313" key="4">
    <source>
        <dbReference type="Proteomes" id="UP000029707"/>
    </source>
</evidence>
<protein>
    <submittedName>
        <fullName evidence="3">Molecular chaperone DnaJ</fullName>
    </submittedName>
</protein>
<feature type="compositionally biased region" description="Basic and acidic residues" evidence="1">
    <location>
        <begin position="276"/>
        <end position="305"/>
    </location>
</feature>
<name>A0A4U8TMV0_9HELI</name>
<reference evidence="3 4" key="1">
    <citation type="journal article" date="2014" name="Genome Announc.">
        <title>Draft genome sequences of eight enterohepatic helicobacter species isolated from both laboratory and wild rodents.</title>
        <authorList>
            <person name="Sheh A."/>
            <person name="Shen Z."/>
            <person name="Fox J.G."/>
        </authorList>
    </citation>
    <scope>NUCLEOTIDE SEQUENCE [LARGE SCALE GENOMIC DNA]</scope>
    <source>
        <strain evidence="3 4">MIT 01-6451</strain>
    </source>
</reference>
<dbReference type="STRING" id="425400.LS65_02465"/>
<sequence length="305" mass="35362">MEIVLLLIAGVVIYFLYNTLQEYLKNPIQQQQPYTKRVDIAPIDFENPYKEMARVDKVKSSEFGVLAAILGHLVWSDDKVCPLEKELLDEILTDMAAESKNPKLSKEELNKIVMEQKNNDTMLLIDDLCEDYVALTKGEYKKRLKVVEFLFALAYADGVLSDDERDCIVDIAAFFELANEDFNALYESFEQTYAQERTMSEKEARAIFDLQDSKDLNKQDLEQKYHELIKNAKQNIFDNKNINKTFRDTSLLRIKEIDEAYTLLMPLAQDNQDTQKIQKDSAKDTQDSQKDEKSAQDKSRSGWDF</sequence>
<organism evidence="3 4">
    <name type="scientific">Helicobacter japonicus</name>
    <dbReference type="NCBI Taxonomy" id="425400"/>
    <lineage>
        <taxon>Bacteria</taxon>
        <taxon>Pseudomonadati</taxon>
        <taxon>Campylobacterota</taxon>
        <taxon>Epsilonproteobacteria</taxon>
        <taxon>Campylobacterales</taxon>
        <taxon>Helicobacteraceae</taxon>
        <taxon>Helicobacter</taxon>
    </lineage>
</organism>
<dbReference type="InterPro" id="IPR007791">
    <property type="entry name" value="DjlA_N"/>
</dbReference>
<dbReference type="RefSeq" id="WP_034361027.1">
    <property type="nucleotide sequence ID" value="NZ_CAJUDB010000006.1"/>
</dbReference>